<evidence type="ECO:0000256" key="1">
    <source>
        <dbReference type="SAM" id="MobiDB-lite"/>
    </source>
</evidence>
<feature type="region of interest" description="Disordered" evidence="1">
    <location>
        <begin position="253"/>
        <end position="276"/>
    </location>
</feature>
<name>A0A1B6L098_9HEMI</name>
<protein>
    <submittedName>
        <fullName evidence="2">Uncharacterized protein</fullName>
    </submittedName>
</protein>
<dbReference type="AlphaFoldDB" id="A0A1B6L098"/>
<feature type="non-terminal residue" evidence="2">
    <location>
        <position position="1"/>
    </location>
</feature>
<feature type="region of interest" description="Disordered" evidence="1">
    <location>
        <begin position="842"/>
        <end position="861"/>
    </location>
</feature>
<accession>A0A1B6L098</accession>
<organism evidence="2">
    <name type="scientific">Graphocephala atropunctata</name>
    <dbReference type="NCBI Taxonomy" id="36148"/>
    <lineage>
        <taxon>Eukaryota</taxon>
        <taxon>Metazoa</taxon>
        <taxon>Ecdysozoa</taxon>
        <taxon>Arthropoda</taxon>
        <taxon>Hexapoda</taxon>
        <taxon>Insecta</taxon>
        <taxon>Pterygota</taxon>
        <taxon>Neoptera</taxon>
        <taxon>Paraneoptera</taxon>
        <taxon>Hemiptera</taxon>
        <taxon>Auchenorrhyncha</taxon>
        <taxon>Membracoidea</taxon>
        <taxon>Cicadellidae</taxon>
        <taxon>Cicadellinae</taxon>
        <taxon>Cicadellini</taxon>
        <taxon>Graphocephala</taxon>
    </lineage>
</organism>
<gene>
    <name evidence="2" type="ORF">g.3989</name>
</gene>
<dbReference type="EMBL" id="GEBQ01022851">
    <property type="protein sequence ID" value="JAT17126.1"/>
    <property type="molecule type" value="Transcribed_RNA"/>
</dbReference>
<evidence type="ECO:0000313" key="2">
    <source>
        <dbReference type="EMBL" id="JAT17126.1"/>
    </source>
</evidence>
<proteinExistence type="predicted"/>
<feature type="compositionally biased region" description="Polar residues" evidence="1">
    <location>
        <begin position="253"/>
        <end position="262"/>
    </location>
</feature>
<reference evidence="2" key="1">
    <citation type="submission" date="2015-11" db="EMBL/GenBank/DDBJ databases">
        <title>De novo transcriptome assembly of four potential Pierce s Disease insect vectors from Arizona vineyards.</title>
        <authorList>
            <person name="Tassone E.E."/>
        </authorList>
    </citation>
    <scope>NUCLEOTIDE SEQUENCE</scope>
</reference>
<sequence length="938" mass="106026">TRKIQEMSVKKSSRMVIRPYYDGLLLSGIQEVAGDGLSVLSIKEKHGNCRFTVDPNSKQPIISCAQGLKARNSFWNLHKPDLRKVKGLECATTESVAHLFHKHSLNKAGKPSYKRRVLRLLESLVPIKTKPQQRPQTLEQSEGVAIAVGTPAWPMNICVLAGICQEEEVKSSQIFKSETEASTSFHIPGNKSTNVREEMESHSVLATDNASIKKSSPVTMESSGIDSDICTNIPLIYSAIEIEMGNMTPTSRGYLFDQTQDSSAREKSSPQVFVPSSKVKSHKQSAEFVEIAEMEEIGKALTDDKSKPRLIAPEELRPDLEVTEASSSKVVQSVFVDIFKEMQDIEDYISSYISSFCVLEEEFENHPVLKRASSEHVSHFLEQLRSPTEWPKIGNDKKNGMHTKLNSDPNREHCTVEIRKHAKLCENLEHVSLEENECSHNFAKEGTINETKRSKTIDSSNSIIQNSSLLLADSFEINNDSDLVKERGYCYWEDCDTYDFKGEPEVLSEIPLPAKYDSLINVQFFENLWKEIIDNIDRDIASEAGLTTGLPNDILFLLQNNWTKHVDQSFMEEAENIIHTIDNFMMNECFPCQENYIAPCSILEINDNHFEEVFMKEKSNRSESLNFASNEEPLDKDQACCEIPITNSHVFDYFQLSESQSNLSLYPEEELEYDGNFLLADSRERHIFLQSNEKINKGRISEESLAELEDTVVIGIDRKYFTNNNFTTSLSEPTDFRVEQKVSRNMPIKCRVESTSQIDEINVELVSAYSELAFDIVPVTNKKLKRNGKNKTNIEICDSLLKGANKASIPGPEIMIELEHVVEEVDEVTKSINVLHERNQNENSLSKISKSGSVSDLEEKTVSGNGLVRDTDFSNIPEEERIPENEILKSKPQDSSNVGRSMFVQISENNSPTNSQFLFSTKKVQLNLTNPVSNINKK</sequence>
<feature type="compositionally biased region" description="Low complexity" evidence="1">
    <location>
        <begin position="844"/>
        <end position="855"/>
    </location>
</feature>